<keyword evidence="1" id="KW-0479">Metal-binding</keyword>
<name>X1ILQ9_9ZZZZ</name>
<keyword evidence="3" id="KW-0411">Iron-sulfur</keyword>
<evidence type="ECO:0000256" key="2">
    <source>
        <dbReference type="ARBA" id="ARBA00023004"/>
    </source>
</evidence>
<protein>
    <recommendedName>
        <fullName evidence="5">(2Fe-2S) ferredoxin domain-containing protein</fullName>
    </recommendedName>
</protein>
<evidence type="ECO:0000256" key="1">
    <source>
        <dbReference type="ARBA" id="ARBA00022723"/>
    </source>
</evidence>
<dbReference type="AlphaFoldDB" id="X1ILQ9"/>
<dbReference type="GO" id="GO:0051536">
    <property type="term" value="F:iron-sulfur cluster binding"/>
    <property type="evidence" value="ECO:0007669"/>
    <property type="project" value="UniProtKB-KW"/>
</dbReference>
<dbReference type="Pfam" id="PF01257">
    <property type="entry name" value="2Fe-2S_thioredx"/>
    <property type="match status" value="1"/>
</dbReference>
<evidence type="ECO:0008006" key="5">
    <source>
        <dbReference type="Google" id="ProtNLM"/>
    </source>
</evidence>
<sequence length="132" mass="15120">MNKPESKRKRVTEESSNNIIWIAISSGTCGQARGSLKIVEAFKKEVGKLAREGYVKIRVTGCHGFCEAEPNIIIFPDGIFYQHLKPEDAEEIVEKTVLLGKIIDKHLYKDPRTGKAYTYQEDIPFYRKQMKL</sequence>
<organism evidence="4">
    <name type="scientific">marine sediment metagenome</name>
    <dbReference type="NCBI Taxonomy" id="412755"/>
    <lineage>
        <taxon>unclassified sequences</taxon>
        <taxon>metagenomes</taxon>
        <taxon>ecological metagenomes</taxon>
    </lineage>
</organism>
<dbReference type="SUPFAM" id="SSF52833">
    <property type="entry name" value="Thioredoxin-like"/>
    <property type="match status" value="1"/>
</dbReference>
<evidence type="ECO:0000313" key="4">
    <source>
        <dbReference type="EMBL" id="GAH67034.1"/>
    </source>
</evidence>
<dbReference type="GO" id="GO:0046872">
    <property type="term" value="F:metal ion binding"/>
    <property type="evidence" value="ECO:0007669"/>
    <property type="project" value="UniProtKB-KW"/>
</dbReference>
<accession>X1ILQ9</accession>
<dbReference type="CDD" id="cd02980">
    <property type="entry name" value="TRX_Fd_family"/>
    <property type="match status" value="1"/>
</dbReference>
<dbReference type="PANTHER" id="PTHR43578:SF3">
    <property type="entry name" value="NADH-QUINONE OXIDOREDUCTASE SUBUNIT F"/>
    <property type="match status" value="1"/>
</dbReference>
<proteinExistence type="predicted"/>
<dbReference type="PANTHER" id="PTHR43578">
    <property type="entry name" value="NADH-QUINONE OXIDOREDUCTASE SUBUNIT F"/>
    <property type="match status" value="1"/>
</dbReference>
<dbReference type="EMBL" id="BARU01028126">
    <property type="protein sequence ID" value="GAH67034.1"/>
    <property type="molecule type" value="Genomic_DNA"/>
</dbReference>
<comment type="caution">
    <text evidence="4">The sequence shown here is derived from an EMBL/GenBank/DDBJ whole genome shotgun (WGS) entry which is preliminary data.</text>
</comment>
<feature type="non-terminal residue" evidence="4">
    <location>
        <position position="132"/>
    </location>
</feature>
<dbReference type="Gene3D" id="3.40.30.10">
    <property type="entry name" value="Glutaredoxin"/>
    <property type="match status" value="1"/>
</dbReference>
<reference evidence="4" key="1">
    <citation type="journal article" date="2014" name="Front. Microbiol.">
        <title>High frequency of phylogenetically diverse reductive dehalogenase-homologous genes in deep subseafloor sedimentary metagenomes.</title>
        <authorList>
            <person name="Kawai M."/>
            <person name="Futagami T."/>
            <person name="Toyoda A."/>
            <person name="Takaki Y."/>
            <person name="Nishi S."/>
            <person name="Hori S."/>
            <person name="Arai W."/>
            <person name="Tsubouchi T."/>
            <person name="Morono Y."/>
            <person name="Uchiyama I."/>
            <person name="Ito T."/>
            <person name="Fujiyama A."/>
            <person name="Inagaki F."/>
            <person name="Takami H."/>
        </authorList>
    </citation>
    <scope>NUCLEOTIDE SEQUENCE</scope>
    <source>
        <strain evidence="4">Expedition CK06-06</strain>
    </source>
</reference>
<keyword evidence="2" id="KW-0408">Iron</keyword>
<evidence type="ECO:0000256" key="3">
    <source>
        <dbReference type="ARBA" id="ARBA00023014"/>
    </source>
</evidence>
<gene>
    <name evidence="4" type="ORF">S03H2_44939</name>
</gene>
<dbReference type="InterPro" id="IPR036249">
    <property type="entry name" value="Thioredoxin-like_sf"/>
</dbReference>